<evidence type="ECO:0000256" key="1">
    <source>
        <dbReference type="SAM" id="Phobius"/>
    </source>
</evidence>
<gene>
    <name evidence="2" type="ORF">ENE75_21355</name>
</gene>
<accession>A0A3S2WRE6</accession>
<dbReference type="EMBL" id="SACT01000009">
    <property type="protein sequence ID" value="RVT48905.1"/>
    <property type="molecule type" value="Genomic_DNA"/>
</dbReference>
<dbReference type="OrthoDB" id="9155807at2"/>
<proteinExistence type="predicted"/>
<protein>
    <submittedName>
        <fullName evidence="2">Uncharacterized protein</fullName>
    </submittedName>
</protein>
<keyword evidence="1" id="KW-1133">Transmembrane helix</keyword>
<dbReference type="RefSeq" id="WP_128200483.1">
    <property type="nucleotide sequence ID" value="NZ_SACT01000009.1"/>
</dbReference>
<name>A0A3S2WRE6_9BURK</name>
<keyword evidence="1" id="KW-0812">Transmembrane</keyword>
<feature type="transmembrane region" description="Helical" evidence="1">
    <location>
        <begin position="9"/>
        <end position="27"/>
    </location>
</feature>
<feature type="transmembrane region" description="Helical" evidence="1">
    <location>
        <begin position="33"/>
        <end position="55"/>
    </location>
</feature>
<keyword evidence="1" id="KW-0472">Membrane</keyword>
<evidence type="ECO:0000313" key="3">
    <source>
        <dbReference type="Proteomes" id="UP000288178"/>
    </source>
</evidence>
<dbReference type="AlphaFoldDB" id="A0A3S2WRE6"/>
<organism evidence="2 3">
    <name type="scientific">Rubrivivax albus</name>
    <dbReference type="NCBI Taxonomy" id="2499835"/>
    <lineage>
        <taxon>Bacteria</taxon>
        <taxon>Pseudomonadati</taxon>
        <taxon>Pseudomonadota</taxon>
        <taxon>Betaproteobacteria</taxon>
        <taxon>Burkholderiales</taxon>
        <taxon>Sphaerotilaceae</taxon>
        <taxon>Rubrivivax</taxon>
    </lineage>
</organism>
<comment type="caution">
    <text evidence="2">The sequence shown here is derived from an EMBL/GenBank/DDBJ whole genome shotgun (WGS) entry which is preliminary data.</text>
</comment>
<sequence length="63" mass="6894">MRPKALQTLAWVLIYSGLLLAALGWFVQDGGAAWGHAVWIAGLADVAVGVGLIWWRSRMKETD</sequence>
<evidence type="ECO:0000313" key="2">
    <source>
        <dbReference type="EMBL" id="RVT48905.1"/>
    </source>
</evidence>
<keyword evidence="3" id="KW-1185">Reference proteome</keyword>
<dbReference type="Proteomes" id="UP000288178">
    <property type="component" value="Unassembled WGS sequence"/>
</dbReference>
<reference evidence="2 3" key="1">
    <citation type="submission" date="2019-01" db="EMBL/GenBank/DDBJ databases">
        <authorList>
            <person name="Chen W.-M."/>
        </authorList>
    </citation>
    <scope>NUCLEOTIDE SEQUENCE [LARGE SCALE GENOMIC DNA]</scope>
    <source>
        <strain evidence="2 3">ICH-3</strain>
    </source>
</reference>